<dbReference type="Pfam" id="PF22029">
    <property type="entry name" value="PhyR_sigma2"/>
    <property type="match status" value="1"/>
</dbReference>
<evidence type="ECO:0000313" key="8">
    <source>
        <dbReference type="Proteomes" id="UP000252023"/>
    </source>
</evidence>
<evidence type="ECO:0000256" key="4">
    <source>
        <dbReference type="ARBA" id="ARBA00023163"/>
    </source>
</evidence>
<name>A0A344PMQ0_9RHOB</name>
<keyword evidence="2" id="KW-0805">Transcription regulation</keyword>
<keyword evidence="8" id="KW-1185">Reference proteome</keyword>
<dbReference type="InterPro" id="IPR013325">
    <property type="entry name" value="RNA_pol_sigma_r2"/>
</dbReference>
<dbReference type="KEGG" id="pars:DRW48_14050"/>
<dbReference type="InterPro" id="IPR039425">
    <property type="entry name" value="RNA_pol_sigma-70-like"/>
</dbReference>
<evidence type="ECO:0000256" key="1">
    <source>
        <dbReference type="ARBA" id="ARBA00010641"/>
    </source>
</evidence>
<dbReference type="SUPFAM" id="SSF88659">
    <property type="entry name" value="Sigma3 and sigma4 domains of RNA polymerase sigma factors"/>
    <property type="match status" value="1"/>
</dbReference>
<sequence length="177" mass="19753">MSDLMAEVQPMIPALRRYARGLLRDAAAADDAVQDCLERVVAHWHRRRDGNPRPWVFTILHNVAVNQMRQRVRRGIPAPIEDAPAVALATRATQEDRLVRGDILAALALLPEEQRSTVLLISVEDMSYAEAAQVLGVPVGTVMSRLSRGRERLRVILEERGLGAPQARPRPHLRSLP</sequence>
<reference evidence="8" key="1">
    <citation type="submission" date="2018-07" db="EMBL/GenBank/DDBJ databases">
        <title>Genome sequencing of Paracoccus sp. SC2-6.</title>
        <authorList>
            <person name="Heo J."/>
            <person name="Kim S.-J."/>
            <person name="Kwon S.-W."/>
        </authorList>
    </citation>
    <scope>NUCLEOTIDE SEQUENCE [LARGE SCALE GENOMIC DNA]</scope>
    <source>
        <strain evidence="8">SC2-6</strain>
    </source>
</reference>
<organism evidence="7 8">
    <name type="scientific">Paracoccus suum</name>
    <dbReference type="NCBI Taxonomy" id="2259340"/>
    <lineage>
        <taxon>Bacteria</taxon>
        <taxon>Pseudomonadati</taxon>
        <taxon>Pseudomonadota</taxon>
        <taxon>Alphaproteobacteria</taxon>
        <taxon>Rhodobacterales</taxon>
        <taxon>Paracoccaceae</taxon>
        <taxon>Paracoccus</taxon>
    </lineage>
</organism>
<dbReference type="Gene3D" id="1.10.1740.10">
    <property type="match status" value="1"/>
</dbReference>
<dbReference type="InterPro" id="IPR053866">
    <property type="entry name" value="PhyR_sigma2"/>
</dbReference>
<feature type="domain" description="PhyR sigma2" evidence="6">
    <location>
        <begin position="8"/>
        <end position="61"/>
    </location>
</feature>
<dbReference type="GO" id="GO:0006352">
    <property type="term" value="P:DNA-templated transcription initiation"/>
    <property type="evidence" value="ECO:0007669"/>
    <property type="project" value="InterPro"/>
</dbReference>
<dbReference type="InterPro" id="IPR013324">
    <property type="entry name" value="RNA_pol_sigma_r3/r4-like"/>
</dbReference>
<dbReference type="PANTHER" id="PTHR43133:SF25">
    <property type="entry name" value="RNA POLYMERASE SIGMA FACTOR RFAY-RELATED"/>
    <property type="match status" value="1"/>
</dbReference>
<proteinExistence type="inferred from homology"/>
<keyword evidence="4" id="KW-0804">Transcription</keyword>
<evidence type="ECO:0000259" key="6">
    <source>
        <dbReference type="Pfam" id="PF22029"/>
    </source>
</evidence>
<evidence type="ECO:0000256" key="3">
    <source>
        <dbReference type="ARBA" id="ARBA00023082"/>
    </source>
</evidence>
<dbReference type="Pfam" id="PF08281">
    <property type="entry name" value="Sigma70_r4_2"/>
    <property type="match status" value="1"/>
</dbReference>
<protein>
    <submittedName>
        <fullName evidence="7">RNA polymerase sigma factor</fullName>
    </submittedName>
</protein>
<dbReference type="Gene3D" id="1.10.10.10">
    <property type="entry name" value="Winged helix-like DNA-binding domain superfamily/Winged helix DNA-binding domain"/>
    <property type="match status" value="1"/>
</dbReference>
<dbReference type="InterPro" id="IPR014284">
    <property type="entry name" value="RNA_pol_sigma-70_dom"/>
</dbReference>
<dbReference type="PANTHER" id="PTHR43133">
    <property type="entry name" value="RNA POLYMERASE ECF-TYPE SIGMA FACTO"/>
    <property type="match status" value="1"/>
</dbReference>
<dbReference type="EMBL" id="CP030918">
    <property type="protein sequence ID" value="AXC50655.1"/>
    <property type="molecule type" value="Genomic_DNA"/>
</dbReference>
<dbReference type="GO" id="GO:0016987">
    <property type="term" value="F:sigma factor activity"/>
    <property type="evidence" value="ECO:0007669"/>
    <property type="project" value="UniProtKB-KW"/>
</dbReference>
<dbReference type="InterPro" id="IPR013249">
    <property type="entry name" value="RNA_pol_sigma70_r4_t2"/>
</dbReference>
<dbReference type="CDD" id="cd06171">
    <property type="entry name" value="Sigma70_r4"/>
    <property type="match status" value="1"/>
</dbReference>
<dbReference type="OrthoDB" id="9803470at2"/>
<dbReference type="Proteomes" id="UP000252023">
    <property type="component" value="Chromosome"/>
</dbReference>
<keyword evidence="3" id="KW-0731">Sigma factor</keyword>
<dbReference type="InterPro" id="IPR036388">
    <property type="entry name" value="WH-like_DNA-bd_sf"/>
</dbReference>
<dbReference type="NCBIfam" id="TIGR02937">
    <property type="entry name" value="sigma70-ECF"/>
    <property type="match status" value="1"/>
</dbReference>
<accession>A0A344PMQ0</accession>
<gene>
    <name evidence="7" type="ORF">DRW48_14050</name>
</gene>
<dbReference type="GO" id="GO:0003677">
    <property type="term" value="F:DNA binding"/>
    <property type="evidence" value="ECO:0007669"/>
    <property type="project" value="InterPro"/>
</dbReference>
<evidence type="ECO:0000313" key="7">
    <source>
        <dbReference type="EMBL" id="AXC50655.1"/>
    </source>
</evidence>
<comment type="similarity">
    <text evidence="1">Belongs to the sigma-70 factor family. ECF subfamily.</text>
</comment>
<evidence type="ECO:0000256" key="2">
    <source>
        <dbReference type="ARBA" id="ARBA00023015"/>
    </source>
</evidence>
<dbReference type="SUPFAM" id="SSF88946">
    <property type="entry name" value="Sigma2 domain of RNA polymerase sigma factors"/>
    <property type="match status" value="1"/>
</dbReference>
<feature type="domain" description="RNA polymerase sigma factor 70 region 4 type 2" evidence="5">
    <location>
        <begin position="102"/>
        <end position="153"/>
    </location>
</feature>
<dbReference type="RefSeq" id="WP_114076972.1">
    <property type="nucleotide sequence ID" value="NZ_CP030918.1"/>
</dbReference>
<dbReference type="AlphaFoldDB" id="A0A344PMQ0"/>
<evidence type="ECO:0000259" key="5">
    <source>
        <dbReference type="Pfam" id="PF08281"/>
    </source>
</evidence>